<dbReference type="InterPro" id="IPR008984">
    <property type="entry name" value="SMAD_FHA_dom_sf"/>
</dbReference>
<dbReference type="InterPro" id="IPR030456">
    <property type="entry name" value="TF_fork_head_CS_2"/>
</dbReference>
<evidence type="ECO:0000313" key="10">
    <source>
        <dbReference type="EMBL" id="OZJ02957.1"/>
    </source>
</evidence>
<dbReference type="PROSITE" id="PS50039">
    <property type="entry name" value="FORK_HEAD_3"/>
    <property type="match status" value="1"/>
</dbReference>
<feature type="compositionally biased region" description="Basic and acidic residues" evidence="7">
    <location>
        <begin position="1"/>
        <end position="17"/>
    </location>
</feature>
<evidence type="ECO:0000256" key="3">
    <source>
        <dbReference type="ARBA" id="ARBA00023125"/>
    </source>
</evidence>
<dbReference type="CDD" id="cd22701">
    <property type="entry name" value="FHA_FKH1-like"/>
    <property type="match status" value="1"/>
</dbReference>
<feature type="region of interest" description="Disordered" evidence="7">
    <location>
        <begin position="423"/>
        <end position="450"/>
    </location>
</feature>
<comment type="caution">
    <text evidence="10">The sequence shown here is derived from an EMBL/GenBank/DDBJ whole genome shotgun (WGS) entry which is preliminary data.</text>
</comment>
<dbReference type="Gene3D" id="1.10.10.10">
    <property type="entry name" value="Winged helix-like DNA-binding domain superfamily/Winged helix DNA-binding domain"/>
    <property type="match status" value="1"/>
</dbReference>
<dbReference type="InterPro" id="IPR000253">
    <property type="entry name" value="FHA_dom"/>
</dbReference>
<evidence type="ECO:0000256" key="5">
    <source>
        <dbReference type="ARBA" id="ARBA00023242"/>
    </source>
</evidence>
<dbReference type="PROSITE" id="PS50006">
    <property type="entry name" value="FHA_DOMAIN"/>
    <property type="match status" value="1"/>
</dbReference>
<feature type="region of interest" description="Disordered" evidence="7">
    <location>
        <begin position="1"/>
        <end position="26"/>
    </location>
</feature>
<keyword evidence="3 6" id="KW-0238">DNA-binding</keyword>
<dbReference type="Pfam" id="PF00250">
    <property type="entry name" value="Forkhead"/>
    <property type="match status" value="1"/>
</dbReference>
<dbReference type="GO" id="GO:0000978">
    <property type="term" value="F:RNA polymerase II cis-regulatory region sequence-specific DNA binding"/>
    <property type="evidence" value="ECO:0007669"/>
    <property type="project" value="TreeGrafter"/>
</dbReference>
<dbReference type="InterPro" id="IPR036390">
    <property type="entry name" value="WH_DNA-bd_sf"/>
</dbReference>
<dbReference type="OrthoDB" id="5954824at2759"/>
<dbReference type="GO" id="GO:0000981">
    <property type="term" value="F:DNA-binding transcription factor activity, RNA polymerase II-specific"/>
    <property type="evidence" value="ECO:0007669"/>
    <property type="project" value="TreeGrafter"/>
</dbReference>
<feature type="compositionally biased region" description="Polar residues" evidence="7">
    <location>
        <begin position="431"/>
        <end position="450"/>
    </location>
</feature>
<dbReference type="EMBL" id="MVBO01000114">
    <property type="protein sequence ID" value="OZJ02957.1"/>
    <property type="molecule type" value="Genomic_DNA"/>
</dbReference>
<feature type="domain" description="Fork-head" evidence="9">
    <location>
        <begin position="191"/>
        <end position="285"/>
    </location>
</feature>
<dbReference type="Pfam" id="PF00498">
    <property type="entry name" value="FHA"/>
    <property type="match status" value="1"/>
</dbReference>
<dbReference type="AlphaFoldDB" id="A0A261XX81"/>
<dbReference type="Proteomes" id="UP000242875">
    <property type="component" value="Unassembled WGS sequence"/>
</dbReference>
<dbReference type="Gene3D" id="2.60.200.20">
    <property type="match status" value="1"/>
</dbReference>
<reference evidence="10 11" key="1">
    <citation type="journal article" date="2017" name="Mycologia">
        <title>Bifiguratus adelaidae, gen. et sp. nov., a new member of Mucoromycotina in endophytic and soil-dwelling habitats.</title>
        <authorList>
            <person name="Torres-Cruz T.J."/>
            <person name="Billingsley Tobias T.L."/>
            <person name="Almatruk M."/>
            <person name="Hesse C."/>
            <person name="Kuske C.R."/>
            <person name="Desiro A."/>
            <person name="Benucci G.M."/>
            <person name="Bonito G."/>
            <person name="Stajich J.E."/>
            <person name="Dunlap C."/>
            <person name="Arnold A.E."/>
            <person name="Porras-Alfaro A."/>
        </authorList>
    </citation>
    <scope>NUCLEOTIDE SEQUENCE [LARGE SCALE GENOMIC DNA]</scope>
    <source>
        <strain evidence="10 11">AZ0501</strain>
    </source>
</reference>
<name>A0A261XX81_9FUNG</name>
<dbReference type="PROSITE" id="PS00658">
    <property type="entry name" value="FORK_HEAD_2"/>
    <property type="match status" value="1"/>
</dbReference>
<keyword evidence="11" id="KW-1185">Reference proteome</keyword>
<evidence type="ECO:0000256" key="1">
    <source>
        <dbReference type="ARBA" id="ARBA00004123"/>
    </source>
</evidence>
<evidence type="ECO:0000259" key="8">
    <source>
        <dbReference type="PROSITE" id="PS50006"/>
    </source>
</evidence>
<dbReference type="FunFam" id="1.10.10.10:FF:000030">
    <property type="entry name" value="Forkhead box protein K2"/>
    <property type="match status" value="1"/>
</dbReference>
<feature type="domain" description="FHA" evidence="8">
    <location>
        <begin position="53"/>
        <end position="108"/>
    </location>
</feature>
<organism evidence="10 11">
    <name type="scientific">Bifiguratus adelaidae</name>
    <dbReference type="NCBI Taxonomy" id="1938954"/>
    <lineage>
        <taxon>Eukaryota</taxon>
        <taxon>Fungi</taxon>
        <taxon>Fungi incertae sedis</taxon>
        <taxon>Mucoromycota</taxon>
        <taxon>Mucoromycotina</taxon>
        <taxon>Endogonomycetes</taxon>
        <taxon>Endogonales</taxon>
        <taxon>Endogonales incertae sedis</taxon>
        <taxon>Bifiguratus</taxon>
    </lineage>
</organism>
<dbReference type="SUPFAM" id="SSF49879">
    <property type="entry name" value="SMAD/FHA domain"/>
    <property type="match status" value="1"/>
</dbReference>
<feature type="region of interest" description="Disordered" evidence="7">
    <location>
        <begin position="142"/>
        <end position="191"/>
    </location>
</feature>
<evidence type="ECO:0000259" key="9">
    <source>
        <dbReference type="PROSITE" id="PS50039"/>
    </source>
</evidence>
<proteinExistence type="predicted"/>
<feature type="DNA-binding region" description="Fork-head" evidence="6">
    <location>
        <begin position="191"/>
        <end position="285"/>
    </location>
</feature>
<keyword evidence="2" id="KW-0805">Transcription regulation</keyword>
<keyword evidence="5 6" id="KW-0539">Nucleus</keyword>
<dbReference type="PANTHER" id="PTHR45881">
    <property type="entry name" value="CHECKPOINT SUPPRESSOR 1-LIKE, ISOFORM A-RELATED"/>
    <property type="match status" value="1"/>
</dbReference>
<evidence type="ECO:0000256" key="4">
    <source>
        <dbReference type="ARBA" id="ARBA00023163"/>
    </source>
</evidence>
<keyword evidence="4" id="KW-0804">Transcription</keyword>
<feature type="region of interest" description="Disordered" evidence="7">
    <location>
        <begin position="284"/>
        <end position="313"/>
    </location>
</feature>
<accession>A0A261XX81</accession>
<dbReference type="InterPro" id="IPR036388">
    <property type="entry name" value="WH-like_DNA-bd_sf"/>
</dbReference>
<evidence type="ECO:0000256" key="6">
    <source>
        <dbReference type="PROSITE-ProRule" id="PRU00089"/>
    </source>
</evidence>
<dbReference type="GO" id="GO:0005634">
    <property type="term" value="C:nucleus"/>
    <property type="evidence" value="ECO:0007669"/>
    <property type="project" value="UniProtKB-SubCell"/>
</dbReference>
<dbReference type="SMART" id="SM00339">
    <property type="entry name" value="FH"/>
    <property type="match status" value="1"/>
</dbReference>
<dbReference type="CDD" id="cd00059">
    <property type="entry name" value="FH_FOX"/>
    <property type="match status" value="1"/>
</dbReference>
<protein>
    <recommendedName>
        <fullName evidence="12">Fork-head domain-containing protein</fullName>
    </recommendedName>
</protein>
<evidence type="ECO:0000256" key="7">
    <source>
        <dbReference type="SAM" id="MobiDB-lite"/>
    </source>
</evidence>
<sequence>MVSGEEHKHGGVDRDSKNGNGLPSTAAVDSGPVQAYAKLEGEEFCYYIRTLQVTLGRKASSAEKVDIPLGATKAVSRQHARLFYNFTTQRFEMMVLGKNGAFVDDQFVERGVTVPLNNRTRIQIGEILFSFLLPRIDADEPAEGSSNAFDQKSAGSGPLSPPTTRGEAQAVDASQPGSPAPDGEGEGRDAKPNYSYASLIAQAINSTANKKLTLNGIYNYITTHYPYYQMAQNGWQNSIRHNLSLNKAFIKVPRGDNEPGKGAFWAIDPKFEGQFSNGIYKKQKRTNYKTASPSDKERASSAIAPEESEQTEKIVKKRALTRKPDAAATNQVDSKSLSTATIAVSTQHADKPDKLPHKTSPIMQQKPVITAQAQLQSQLQAQLQAQLRQHLLSQGPQSLTVQPLTPQQIQAITARLPINASSVTPLPMPMNGQSIETVDASQTSKTNDRK</sequence>
<evidence type="ECO:0008006" key="12">
    <source>
        <dbReference type="Google" id="ProtNLM"/>
    </source>
</evidence>
<feature type="compositionally biased region" description="Polar residues" evidence="7">
    <location>
        <begin position="144"/>
        <end position="154"/>
    </location>
</feature>
<dbReference type="InterPro" id="IPR001766">
    <property type="entry name" value="Fork_head_dom"/>
</dbReference>
<dbReference type="SMART" id="SM00240">
    <property type="entry name" value="FHA"/>
    <property type="match status" value="1"/>
</dbReference>
<dbReference type="PRINTS" id="PR00053">
    <property type="entry name" value="FORKHEAD"/>
</dbReference>
<gene>
    <name evidence="10" type="ORF">BZG36_04625</name>
</gene>
<comment type="subcellular location">
    <subcellularLocation>
        <location evidence="1 6">Nucleus</location>
    </subcellularLocation>
</comment>
<evidence type="ECO:0000313" key="11">
    <source>
        <dbReference type="Proteomes" id="UP000242875"/>
    </source>
</evidence>
<evidence type="ECO:0000256" key="2">
    <source>
        <dbReference type="ARBA" id="ARBA00023015"/>
    </source>
</evidence>
<dbReference type="SUPFAM" id="SSF46785">
    <property type="entry name" value="Winged helix' DNA-binding domain"/>
    <property type="match status" value="1"/>
</dbReference>